<keyword evidence="2" id="KW-1185">Reference proteome</keyword>
<accession>A0ACC3MN14</accession>
<name>A0ACC3MN14_9PEZI</name>
<dbReference type="Proteomes" id="UP001281147">
    <property type="component" value="Unassembled WGS sequence"/>
</dbReference>
<proteinExistence type="predicted"/>
<dbReference type="EMBL" id="JAUTXU010000197">
    <property type="protein sequence ID" value="KAK3699499.1"/>
    <property type="molecule type" value="Genomic_DNA"/>
</dbReference>
<gene>
    <name evidence="1" type="ORF">LTR37_016456</name>
</gene>
<evidence type="ECO:0000313" key="2">
    <source>
        <dbReference type="Proteomes" id="UP001281147"/>
    </source>
</evidence>
<reference evidence="1" key="1">
    <citation type="submission" date="2023-07" db="EMBL/GenBank/DDBJ databases">
        <title>Black Yeasts Isolated from many extreme environments.</title>
        <authorList>
            <person name="Coleine C."/>
            <person name="Stajich J.E."/>
            <person name="Selbmann L."/>
        </authorList>
    </citation>
    <scope>NUCLEOTIDE SEQUENCE</scope>
    <source>
        <strain evidence="1">CCFEE 5714</strain>
    </source>
</reference>
<evidence type="ECO:0000313" key="1">
    <source>
        <dbReference type="EMBL" id="KAK3699499.1"/>
    </source>
</evidence>
<protein>
    <submittedName>
        <fullName evidence="1">Uncharacterized protein</fullName>
    </submittedName>
</protein>
<organism evidence="1 2">
    <name type="scientific">Vermiconidia calcicola</name>
    <dbReference type="NCBI Taxonomy" id="1690605"/>
    <lineage>
        <taxon>Eukaryota</taxon>
        <taxon>Fungi</taxon>
        <taxon>Dikarya</taxon>
        <taxon>Ascomycota</taxon>
        <taxon>Pezizomycotina</taxon>
        <taxon>Dothideomycetes</taxon>
        <taxon>Dothideomycetidae</taxon>
        <taxon>Mycosphaerellales</taxon>
        <taxon>Extremaceae</taxon>
        <taxon>Vermiconidia</taxon>
    </lineage>
</organism>
<sequence length="64" mass="7106">MPPDYSTQNDMEGAELVSRDFTGRERVKSCIVPFDTQLDMMSNETSAEDPDCAALRASIAHRPT</sequence>
<comment type="caution">
    <text evidence="1">The sequence shown here is derived from an EMBL/GenBank/DDBJ whole genome shotgun (WGS) entry which is preliminary data.</text>
</comment>